<accession>A0A438DF98</accession>
<dbReference type="PANTHER" id="PTHR33463:SF220">
    <property type="entry name" value="NB-ARC DOMAIN-CONTAINING PROTEIN"/>
    <property type="match status" value="1"/>
</dbReference>
<dbReference type="Gene3D" id="3.80.10.10">
    <property type="entry name" value="Ribonuclease Inhibitor"/>
    <property type="match status" value="1"/>
</dbReference>
<evidence type="ECO:0000259" key="6">
    <source>
        <dbReference type="Pfam" id="PF00931"/>
    </source>
</evidence>
<dbReference type="Gene3D" id="1.10.8.430">
    <property type="entry name" value="Helical domain of apoptotic protease-activating factors"/>
    <property type="match status" value="1"/>
</dbReference>
<dbReference type="EMBL" id="QGNW01001657">
    <property type="protein sequence ID" value="RVW34120.1"/>
    <property type="molecule type" value="Genomic_DNA"/>
</dbReference>
<gene>
    <name evidence="7" type="primary">VvCHDh000253_12</name>
    <name evidence="7" type="ORF">CK203_084376</name>
</gene>
<evidence type="ECO:0000256" key="4">
    <source>
        <dbReference type="ARBA" id="ARBA00022840"/>
    </source>
</evidence>
<dbReference type="InterPro" id="IPR032675">
    <property type="entry name" value="LRR_dom_sf"/>
</dbReference>
<protein>
    <submittedName>
        <fullName evidence="7">Putative disease resistance protein</fullName>
    </submittedName>
</protein>
<feature type="coiled-coil region" evidence="5">
    <location>
        <begin position="25"/>
        <end position="59"/>
    </location>
</feature>
<dbReference type="GO" id="GO:0005524">
    <property type="term" value="F:ATP binding"/>
    <property type="evidence" value="ECO:0007669"/>
    <property type="project" value="UniProtKB-KW"/>
</dbReference>
<name>A0A438DF98_VITVI</name>
<keyword evidence="5" id="KW-0175">Coiled coil</keyword>
<evidence type="ECO:0000313" key="7">
    <source>
        <dbReference type="EMBL" id="RVW34120.1"/>
    </source>
</evidence>
<evidence type="ECO:0000256" key="1">
    <source>
        <dbReference type="ARBA" id="ARBA00008894"/>
    </source>
</evidence>
<reference evidence="7 8" key="1">
    <citation type="journal article" date="2018" name="PLoS Genet.">
        <title>Population sequencing reveals clonal diversity and ancestral inbreeding in the grapevine cultivar Chardonnay.</title>
        <authorList>
            <person name="Roach M.J."/>
            <person name="Johnson D.L."/>
            <person name="Bohlmann J."/>
            <person name="van Vuuren H.J."/>
            <person name="Jones S.J."/>
            <person name="Pretorius I.S."/>
            <person name="Schmidt S.A."/>
            <person name="Borneman A.R."/>
        </authorList>
    </citation>
    <scope>NUCLEOTIDE SEQUENCE [LARGE SCALE GENOMIC DNA]</scope>
    <source>
        <strain evidence="8">cv. Chardonnay</strain>
        <tissue evidence="7">Leaf</tissue>
    </source>
</reference>
<dbReference type="SUPFAM" id="SSF52058">
    <property type="entry name" value="L domain-like"/>
    <property type="match status" value="1"/>
</dbReference>
<dbReference type="InterPro" id="IPR042197">
    <property type="entry name" value="Apaf_helical"/>
</dbReference>
<dbReference type="AlphaFoldDB" id="A0A438DF98"/>
<dbReference type="PANTHER" id="PTHR33463">
    <property type="entry name" value="NB-ARC DOMAIN-CONTAINING PROTEIN-RELATED"/>
    <property type="match status" value="1"/>
</dbReference>
<comment type="caution">
    <text evidence="7">The sequence shown here is derived from an EMBL/GenBank/DDBJ whole genome shotgun (WGS) entry which is preliminary data.</text>
</comment>
<organism evidence="7 8">
    <name type="scientific">Vitis vinifera</name>
    <name type="common">Grape</name>
    <dbReference type="NCBI Taxonomy" id="29760"/>
    <lineage>
        <taxon>Eukaryota</taxon>
        <taxon>Viridiplantae</taxon>
        <taxon>Streptophyta</taxon>
        <taxon>Embryophyta</taxon>
        <taxon>Tracheophyta</taxon>
        <taxon>Spermatophyta</taxon>
        <taxon>Magnoliopsida</taxon>
        <taxon>eudicotyledons</taxon>
        <taxon>Gunneridae</taxon>
        <taxon>Pentapetalae</taxon>
        <taxon>rosids</taxon>
        <taxon>Vitales</taxon>
        <taxon>Vitaceae</taxon>
        <taxon>Viteae</taxon>
        <taxon>Vitis</taxon>
    </lineage>
</organism>
<dbReference type="SUPFAM" id="SSF52540">
    <property type="entry name" value="P-loop containing nucleoside triphosphate hydrolases"/>
    <property type="match status" value="1"/>
</dbReference>
<evidence type="ECO:0000256" key="2">
    <source>
        <dbReference type="ARBA" id="ARBA00022741"/>
    </source>
</evidence>
<evidence type="ECO:0000256" key="5">
    <source>
        <dbReference type="SAM" id="Coils"/>
    </source>
</evidence>
<dbReference type="InterPro" id="IPR027417">
    <property type="entry name" value="P-loop_NTPase"/>
</dbReference>
<proteinExistence type="inferred from homology"/>
<dbReference type="Pfam" id="PF00931">
    <property type="entry name" value="NB-ARC"/>
    <property type="match status" value="1"/>
</dbReference>
<sequence>MEFLSSIVGPVPCFYDHASKQTVYIRDLKKNLQALSKEMVDLNNLCEDVKARVERAEQRQMIRTKEVGGGSVKWKTCYKIGKAVSEKLAAVSGQIGKGHFDVVAEMLSRPLVDELPMEETVGSELAYSRICGFLKDPQVGIMGLYGMGEVIWNKLQIPRDIWEIRSSKEEKAVEILRVLKTKKFVLLLDDIWERLDPLEMGVPRPDAQNKSKIVFTTRSQDKEVGEETLSHPHILRLAKTVAEECKGLPLALITLGRALAGERDPSNWDKVIQDLIKFPAEISELRFKRKTVKMHDVIHDMALWLYGECGKEKNKILVDNDVSRLKEAQEIPKMKEVEKMSLWDKNVEEFPQTLVCPNLKTLIMACNKLTKFPSGFFQFMPLIRVLDLSDNDNLTELPIGISELDWRYAALFPCIWYSGESSIMFACLLVRVSDMFCHGGMSSDSQSIDIHGAQTAGKVGVLMMVAASLLFLDCGGSEAASTLLLDQCHVIRECFWVLGLQLVAYVSSTYKCFYHQILCGDGMDCFNSDVSGMFSHGSINADSQSISIHGAQTAGKVTVFMMVVASFYSGPA</sequence>
<feature type="domain" description="NB-ARC" evidence="6">
    <location>
        <begin position="150"/>
        <end position="221"/>
    </location>
</feature>
<dbReference type="GO" id="GO:0006952">
    <property type="term" value="P:defense response"/>
    <property type="evidence" value="ECO:0007669"/>
    <property type="project" value="UniProtKB-KW"/>
</dbReference>
<dbReference type="GO" id="GO:0043531">
    <property type="term" value="F:ADP binding"/>
    <property type="evidence" value="ECO:0007669"/>
    <property type="project" value="InterPro"/>
</dbReference>
<keyword evidence="2" id="KW-0547">Nucleotide-binding</keyword>
<evidence type="ECO:0000313" key="8">
    <source>
        <dbReference type="Proteomes" id="UP000288805"/>
    </source>
</evidence>
<evidence type="ECO:0000256" key="3">
    <source>
        <dbReference type="ARBA" id="ARBA00022821"/>
    </source>
</evidence>
<comment type="similarity">
    <text evidence="1">Belongs to the disease resistance NB-LRR family.</text>
</comment>
<dbReference type="InterPro" id="IPR002182">
    <property type="entry name" value="NB-ARC"/>
</dbReference>
<keyword evidence="3" id="KW-0611">Plant defense</keyword>
<keyword evidence="4" id="KW-0067">ATP-binding</keyword>
<dbReference type="Proteomes" id="UP000288805">
    <property type="component" value="Unassembled WGS sequence"/>
</dbReference>
<dbReference type="InterPro" id="IPR050905">
    <property type="entry name" value="Plant_NBS-LRR"/>
</dbReference>